<proteinExistence type="inferred from homology"/>
<comment type="function">
    <text evidence="9">Catalyzes the activation of phenylacetic acid (PA) to phenylacetyl-CoA (PA-CoA).</text>
</comment>
<dbReference type="Proteomes" id="UP000188181">
    <property type="component" value="Chromosome"/>
</dbReference>
<sequence length="434" mass="48598">MIWNPDIECMSRDELSQLQGKRLRELAVYVYENNRIYKDRFDQIGIKPQDINSIEDITSLPFTTKMDMRDSYPFGLFSKPVKEISEIHVSSGTTGNPTVVGYTKEDVQLWSTVMARSLCCAGAEPGDILQVAYGYGLFTGGLGLHYGGLEMGLVVIPASSGNTRRQIKLMQDFKPRILACTPSYALYITEEMKSMGLDPRQSEWEIGLFGAEPWSDSMRNEIEESLGILATDIYGLSEIIGPGVCQECHLKNGLHMYSDVFYPEIIDPDTGKPVAPGEDGELVITTLTKRGIPLLRYRTRDIVSINYDACQCGRTSPRISKIKGRTDDMIIIRGINVFPSQIEDVLLSIDGTHPHYQLVIERSEHGLDTVEIQVEVEPEIFSDEIKKLRAFEQKVKAHIDSVLSIGSKVRLVEPGTVARSEGKAKRVIDKRNLN</sequence>
<dbReference type="SUPFAM" id="SSF56801">
    <property type="entry name" value="Acetyl-CoA synthetase-like"/>
    <property type="match status" value="1"/>
</dbReference>
<organism evidence="12 13">
    <name type="scientific">Limihaloglobus sulfuriphilus</name>
    <dbReference type="NCBI Taxonomy" id="1851148"/>
    <lineage>
        <taxon>Bacteria</taxon>
        <taxon>Pseudomonadati</taxon>
        <taxon>Planctomycetota</taxon>
        <taxon>Phycisphaerae</taxon>
        <taxon>Sedimentisphaerales</taxon>
        <taxon>Sedimentisphaeraceae</taxon>
        <taxon>Limihaloglobus</taxon>
    </lineage>
</organism>
<dbReference type="InterPro" id="IPR051414">
    <property type="entry name" value="Adenylate-forming_Reductase"/>
</dbReference>
<dbReference type="InterPro" id="IPR011880">
    <property type="entry name" value="PA_CoA_ligase"/>
</dbReference>
<name>A0A1Q2MIR6_9BACT</name>
<dbReference type="GO" id="GO:0047475">
    <property type="term" value="F:phenylacetate-CoA ligase activity"/>
    <property type="evidence" value="ECO:0007669"/>
    <property type="project" value="UniProtKB-EC"/>
</dbReference>
<dbReference type="PIRSF" id="PIRSF006444">
    <property type="entry name" value="PaaK"/>
    <property type="match status" value="1"/>
</dbReference>
<evidence type="ECO:0000256" key="5">
    <source>
        <dbReference type="ARBA" id="ARBA00061566"/>
    </source>
</evidence>
<comment type="pathway">
    <text evidence="4 9">Aromatic compound metabolism; phenylacetate degradation.</text>
</comment>
<evidence type="ECO:0000313" key="12">
    <source>
        <dbReference type="EMBL" id="AQQ72570.1"/>
    </source>
</evidence>
<dbReference type="CDD" id="cd05913">
    <property type="entry name" value="PaaK"/>
    <property type="match status" value="1"/>
</dbReference>
<dbReference type="STRING" id="1851148.SMSP2_02960"/>
<evidence type="ECO:0000313" key="13">
    <source>
        <dbReference type="Proteomes" id="UP000188181"/>
    </source>
</evidence>
<feature type="domain" description="AMP-dependent ligase C-terminal" evidence="11">
    <location>
        <begin position="334"/>
        <end position="431"/>
    </location>
</feature>
<dbReference type="Gene3D" id="3.30.300.30">
    <property type="match status" value="1"/>
</dbReference>
<keyword evidence="13" id="KW-1185">Reference proteome</keyword>
<dbReference type="Gene3D" id="3.40.50.12780">
    <property type="entry name" value="N-terminal domain of ligase-like"/>
    <property type="match status" value="1"/>
</dbReference>
<evidence type="ECO:0000256" key="7">
    <source>
        <dbReference type="ARBA" id="ARBA00068695"/>
    </source>
</evidence>
<evidence type="ECO:0000256" key="8">
    <source>
        <dbReference type="ARBA" id="ARBA00075111"/>
    </source>
</evidence>
<comment type="similarity">
    <text evidence="5 9">Belongs to the phenylacetyl-CoA ligase family.</text>
</comment>
<dbReference type="InterPro" id="IPR045851">
    <property type="entry name" value="AMP-bd_C_sf"/>
</dbReference>
<dbReference type="UniPathway" id="UPA00930"/>
<accession>A0A1Q2MIR6</accession>
<dbReference type="GO" id="GO:0010124">
    <property type="term" value="P:phenylacetate catabolic process"/>
    <property type="evidence" value="ECO:0007669"/>
    <property type="project" value="UniProtKB-UniRule"/>
</dbReference>
<evidence type="ECO:0000256" key="3">
    <source>
        <dbReference type="ARBA" id="ARBA00022741"/>
    </source>
</evidence>
<dbReference type="Pfam" id="PF14535">
    <property type="entry name" value="AMP-binding_C_2"/>
    <property type="match status" value="1"/>
</dbReference>
<gene>
    <name evidence="12" type="ORF">SMSP2_02960</name>
</gene>
<protein>
    <recommendedName>
        <fullName evidence="7 9">Phenylacetate-coenzyme A ligase</fullName>
        <ecNumber evidence="6 9">6.2.1.30</ecNumber>
    </recommendedName>
    <alternativeName>
        <fullName evidence="8 9">Phenylacetyl-CoA ligase</fullName>
    </alternativeName>
</protein>
<dbReference type="PANTHER" id="PTHR43439">
    <property type="entry name" value="PHENYLACETATE-COENZYME A LIGASE"/>
    <property type="match status" value="1"/>
</dbReference>
<dbReference type="AlphaFoldDB" id="A0A1Q2MIR6"/>
<dbReference type="OrthoDB" id="580775at2"/>
<dbReference type="EMBL" id="CP019646">
    <property type="protein sequence ID" value="AQQ72570.1"/>
    <property type="molecule type" value="Genomic_DNA"/>
</dbReference>
<dbReference type="InterPro" id="IPR042099">
    <property type="entry name" value="ANL_N_sf"/>
</dbReference>
<dbReference type="PANTHER" id="PTHR43439:SF1">
    <property type="entry name" value="PHENYLACETATE-COENZYME A LIGASE"/>
    <property type="match status" value="1"/>
</dbReference>
<reference evidence="13" key="1">
    <citation type="submission" date="2017-02" db="EMBL/GenBank/DDBJ databases">
        <title>Comparative genomics and description of representatives of a novel lineage of planctomycetes thriving in anoxic sediments.</title>
        <authorList>
            <person name="Spring S."/>
            <person name="Bunk B."/>
            <person name="Sproer C."/>
        </authorList>
    </citation>
    <scope>NUCLEOTIDE SEQUENCE [LARGE SCALE GENOMIC DNA]</scope>
    <source>
        <strain evidence="13">SM-Chi-D1</strain>
    </source>
</reference>
<dbReference type="Pfam" id="PF00501">
    <property type="entry name" value="AMP-binding"/>
    <property type="match status" value="1"/>
</dbReference>
<dbReference type="FunFam" id="3.40.50.12780:FF:000016">
    <property type="entry name" value="Phenylacetate-coenzyme A ligase"/>
    <property type="match status" value="1"/>
</dbReference>
<comment type="subunit">
    <text evidence="1">Monomer.</text>
</comment>
<evidence type="ECO:0000256" key="4">
    <source>
        <dbReference type="ARBA" id="ARBA00060591"/>
    </source>
</evidence>
<evidence type="ECO:0000259" key="11">
    <source>
        <dbReference type="Pfam" id="PF14535"/>
    </source>
</evidence>
<comment type="catalytic activity">
    <reaction evidence="9">
        <text>2-phenylacetate + ATP + CoA = phenylacetyl-CoA + AMP + diphosphate</text>
        <dbReference type="Rhea" id="RHEA:20956"/>
        <dbReference type="ChEBI" id="CHEBI:18401"/>
        <dbReference type="ChEBI" id="CHEBI:30616"/>
        <dbReference type="ChEBI" id="CHEBI:33019"/>
        <dbReference type="ChEBI" id="CHEBI:57287"/>
        <dbReference type="ChEBI" id="CHEBI:57390"/>
        <dbReference type="ChEBI" id="CHEBI:456215"/>
        <dbReference type="EC" id="6.2.1.30"/>
    </reaction>
</comment>
<keyword evidence="2 9" id="KW-0436">Ligase</keyword>
<evidence type="ECO:0000256" key="9">
    <source>
        <dbReference type="PIRNR" id="PIRNR006444"/>
    </source>
</evidence>
<dbReference type="KEGG" id="pbas:SMSP2_02960"/>
<dbReference type="InterPro" id="IPR028154">
    <property type="entry name" value="AMP-dep_Lig_C"/>
</dbReference>
<evidence type="ECO:0000256" key="6">
    <source>
        <dbReference type="ARBA" id="ARBA00066629"/>
    </source>
</evidence>
<evidence type="ECO:0000259" key="10">
    <source>
        <dbReference type="Pfam" id="PF00501"/>
    </source>
</evidence>
<dbReference type="EC" id="6.2.1.30" evidence="6 9"/>
<evidence type="ECO:0000256" key="2">
    <source>
        <dbReference type="ARBA" id="ARBA00022598"/>
    </source>
</evidence>
<dbReference type="RefSeq" id="WP_146684750.1">
    <property type="nucleotide sequence ID" value="NZ_CP019646.1"/>
</dbReference>
<feature type="domain" description="AMP-dependent synthetase/ligase" evidence="10">
    <location>
        <begin position="88"/>
        <end position="285"/>
    </location>
</feature>
<dbReference type="GO" id="GO:0000166">
    <property type="term" value="F:nucleotide binding"/>
    <property type="evidence" value="ECO:0007669"/>
    <property type="project" value="UniProtKB-KW"/>
</dbReference>
<dbReference type="InterPro" id="IPR000873">
    <property type="entry name" value="AMP-dep_synth/lig_dom"/>
</dbReference>
<evidence type="ECO:0000256" key="1">
    <source>
        <dbReference type="ARBA" id="ARBA00011245"/>
    </source>
</evidence>
<keyword evidence="3 9" id="KW-0547">Nucleotide-binding</keyword>